<dbReference type="RefSeq" id="WP_119761396.1">
    <property type="nucleotide sequence ID" value="NZ_QYUJ01000010.1"/>
</dbReference>
<sequence length="247" mass="27285">MIKPEQYNVVEAFPFGGRWYHPGQKFPPEGVEVSDDTLKKYDGVYLLTDKALTRRDNPQAHAAQTELERAHAELAQALSELEQTQAQIQELQGRSGPDLSPLLNLFLNEDGSPPTFEQAVDAAQHAQASVQVLQEAKDAGGDVDTTLLTDLFPEVSNFEDAVQEVMALQARVKTFETLHPTQKGTDLPTNFVGIGKLRAFGLTTYESLQGKTPEQLDAIEGLTLEKAQQIVDKVSEFFEKTEREGGE</sequence>
<dbReference type="Proteomes" id="UP000286287">
    <property type="component" value="Unassembled WGS sequence"/>
</dbReference>
<keyword evidence="3" id="KW-1185">Reference proteome</keyword>
<accession>A0A418VEF9</accession>
<dbReference type="AlphaFoldDB" id="A0A418VEF9"/>
<dbReference type="InterPro" id="IPR010995">
    <property type="entry name" value="DNA_repair_Rad51/TF_NusA_a-hlx"/>
</dbReference>
<dbReference type="GO" id="GO:0000166">
    <property type="term" value="F:nucleotide binding"/>
    <property type="evidence" value="ECO:0007669"/>
    <property type="project" value="InterPro"/>
</dbReference>
<evidence type="ECO:0000313" key="3">
    <source>
        <dbReference type="Proteomes" id="UP000286287"/>
    </source>
</evidence>
<feature type="coiled-coil region" evidence="1">
    <location>
        <begin position="60"/>
        <end position="94"/>
    </location>
</feature>
<keyword evidence="1" id="KW-0175">Coiled coil</keyword>
<dbReference type="SUPFAM" id="SSF47794">
    <property type="entry name" value="Rad51 N-terminal domain-like"/>
    <property type="match status" value="1"/>
</dbReference>
<protein>
    <submittedName>
        <fullName evidence="2">Uncharacterized protein</fullName>
    </submittedName>
</protein>
<dbReference type="EMBL" id="QYUJ01000010">
    <property type="protein sequence ID" value="RJF74458.1"/>
    <property type="molecule type" value="Genomic_DNA"/>
</dbReference>
<dbReference type="OrthoDB" id="9999526at2"/>
<dbReference type="Gene3D" id="1.10.150.20">
    <property type="entry name" value="5' to 3' exonuclease, C-terminal subdomain"/>
    <property type="match status" value="1"/>
</dbReference>
<evidence type="ECO:0000313" key="2">
    <source>
        <dbReference type="EMBL" id="RJF74458.1"/>
    </source>
</evidence>
<evidence type="ECO:0000256" key="1">
    <source>
        <dbReference type="SAM" id="Coils"/>
    </source>
</evidence>
<proteinExistence type="predicted"/>
<gene>
    <name evidence="2" type="ORF">D3875_04045</name>
</gene>
<reference evidence="2 3" key="1">
    <citation type="submission" date="2018-09" db="EMBL/GenBank/DDBJ databases">
        <authorList>
            <person name="Zhu H."/>
        </authorList>
    </citation>
    <scope>NUCLEOTIDE SEQUENCE [LARGE SCALE GENOMIC DNA]</scope>
    <source>
        <strain evidence="2 3">K2S05-167</strain>
    </source>
</reference>
<name>A0A418VEF9_9DEIO</name>
<organism evidence="2 3">
    <name type="scientific">Deinococcus cavernae</name>
    <dbReference type="NCBI Taxonomy" id="2320857"/>
    <lineage>
        <taxon>Bacteria</taxon>
        <taxon>Thermotogati</taxon>
        <taxon>Deinococcota</taxon>
        <taxon>Deinococci</taxon>
        <taxon>Deinococcales</taxon>
        <taxon>Deinococcaceae</taxon>
        <taxon>Deinococcus</taxon>
    </lineage>
</organism>
<comment type="caution">
    <text evidence="2">The sequence shown here is derived from an EMBL/GenBank/DDBJ whole genome shotgun (WGS) entry which is preliminary data.</text>
</comment>